<gene>
    <name evidence="3" type="ORF">HDF12_003496</name>
</gene>
<accession>A0A7Y9T456</accession>
<comment type="caution">
    <text evidence="3">The sequence shown here is derived from an EMBL/GenBank/DDBJ whole genome shotgun (WGS) entry which is preliminary data.</text>
</comment>
<dbReference type="SUPFAM" id="SSF49299">
    <property type="entry name" value="PKD domain"/>
    <property type="match status" value="2"/>
</dbReference>
<feature type="region of interest" description="Disordered" evidence="1">
    <location>
        <begin position="493"/>
        <end position="546"/>
    </location>
</feature>
<evidence type="ECO:0008006" key="5">
    <source>
        <dbReference type="Google" id="ProtNLM"/>
    </source>
</evidence>
<evidence type="ECO:0000256" key="2">
    <source>
        <dbReference type="SAM" id="SignalP"/>
    </source>
</evidence>
<dbReference type="EMBL" id="JACCCV010000002">
    <property type="protein sequence ID" value="NYF53097.1"/>
    <property type="molecule type" value="Genomic_DNA"/>
</dbReference>
<dbReference type="Proteomes" id="UP000534186">
    <property type="component" value="Unassembled WGS sequence"/>
</dbReference>
<name>A0A7Y9T456_9BACT</name>
<dbReference type="AlphaFoldDB" id="A0A7Y9T456"/>
<reference evidence="3 4" key="1">
    <citation type="submission" date="2020-07" db="EMBL/GenBank/DDBJ databases">
        <title>Genomic Encyclopedia of Type Strains, Phase IV (KMG-V): Genome sequencing to study the core and pangenomes of soil and plant-associated prokaryotes.</title>
        <authorList>
            <person name="Whitman W."/>
        </authorList>
    </citation>
    <scope>NUCLEOTIDE SEQUENCE [LARGE SCALE GENOMIC DNA]</scope>
    <source>
        <strain evidence="3 4">M8UP30</strain>
    </source>
</reference>
<dbReference type="InterPro" id="IPR035986">
    <property type="entry name" value="PKD_dom_sf"/>
</dbReference>
<feature type="signal peptide" evidence="2">
    <location>
        <begin position="1"/>
        <end position="44"/>
    </location>
</feature>
<evidence type="ECO:0000256" key="1">
    <source>
        <dbReference type="SAM" id="MobiDB-lite"/>
    </source>
</evidence>
<evidence type="ECO:0000313" key="4">
    <source>
        <dbReference type="Proteomes" id="UP000534186"/>
    </source>
</evidence>
<organism evidence="3 4">
    <name type="scientific">Tunturiibacter lichenicola</name>
    <dbReference type="NCBI Taxonomy" id="2051959"/>
    <lineage>
        <taxon>Bacteria</taxon>
        <taxon>Pseudomonadati</taxon>
        <taxon>Acidobacteriota</taxon>
        <taxon>Terriglobia</taxon>
        <taxon>Terriglobales</taxon>
        <taxon>Acidobacteriaceae</taxon>
        <taxon>Tunturiibacter</taxon>
    </lineage>
</organism>
<evidence type="ECO:0000313" key="3">
    <source>
        <dbReference type="EMBL" id="NYF53097.1"/>
    </source>
</evidence>
<sequence>MHLRPVSPNKLSPHTKRLTSALLNSGTKLLVALCIAASPLSAVAQAVKTASTPPPDFSRLDLYGGYAYFHPFNSEITPFVYQPINAGAVASATAYFNRYLGVQAEGSFFPNGTNDCYYTAQAGPVLRYQKGRFIPFAHVLGGGARAGGPAFQPCTWGWGVTAGAGLDLVLPVFNNHIALRIAQADFNYSHVDYGPVDPAQVTGGVGDITAYRLSAGVVLRFGQQTPPPPVQLGCTVQPTNVFPGDPVTVTATATNLEAKKKLSYTWTASGGELTNNDATANINTAGLAPGDYTVSGHVSEGKRPGESANCSAGFRIHNPAPPSIACSANPSTVMPGDPSTITAVASSLEGLTLSYSYSASAGQISGTTPTATLVTSGAPSGIVTVTCNVVDDLGKHASADTTVTIITPPPPPVPQVRPLCSVSFERDLKRPVRVDNEGKACLDEIALTLNRDTTSKLVIVGRHSDDETPDAAAQRDLNVEQYLIDEKGIDPARISMRTSGQPGRVLDSTLVPDGASFTPGDTATFDANSVKREGQPYAKPKSTTNH</sequence>
<protein>
    <recommendedName>
        <fullName evidence="5">OmpA family protein</fullName>
    </recommendedName>
</protein>
<dbReference type="InterPro" id="IPR013783">
    <property type="entry name" value="Ig-like_fold"/>
</dbReference>
<feature type="chain" id="PRO_5030732100" description="OmpA family protein" evidence="2">
    <location>
        <begin position="45"/>
        <end position="546"/>
    </location>
</feature>
<dbReference type="Gene3D" id="2.60.40.10">
    <property type="entry name" value="Immunoglobulins"/>
    <property type="match status" value="2"/>
</dbReference>
<proteinExistence type="predicted"/>
<keyword evidence="2" id="KW-0732">Signal</keyword>